<dbReference type="SUPFAM" id="SSF52096">
    <property type="entry name" value="ClpP/crotonase"/>
    <property type="match status" value="1"/>
</dbReference>
<sequence>MSEGTVSLFVQGGLASVVFDRPQARNAMTWAMYGQLGQICDTLQADASVRVVTFRGAGGEAFVAGTDIEQFKAFGSSRDSGEDGVAYERQIDQCIQKLESLPMPSVAVVEGWAIGGGLAIATACDFRIATPASRFGVPIAKTLGNCLSVANLARLSAVWGMPRVKRMLLLAEIISADEALACGFLLQLSEAGEVDADLARLCERLGALAPVTQSVTREGLRRITAQGLPADEDLVRRCYGSADFREGVDAFVAKRSPAWKGA</sequence>
<dbReference type="InterPro" id="IPR001753">
    <property type="entry name" value="Enoyl-CoA_hydra/iso"/>
</dbReference>
<comment type="similarity">
    <text evidence="1 2">Belongs to the enoyl-CoA hydratase/isomerase family.</text>
</comment>
<dbReference type="Proteomes" id="UP001596270">
    <property type="component" value="Unassembled WGS sequence"/>
</dbReference>
<keyword evidence="4" id="KW-1185">Reference proteome</keyword>
<dbReference type="PROSITE" id="PS00166">
    <property type="entry name" value="ENOYL_COA_HYDRATASE"/>
    <property type="match status" value="1"/>
</dbReference>
<dbReference type="PANTHER" id="PTHR42964">
    <property type="entry name" value="ENOYL-COA HYDRATASE"/>
    <property type="match status" value="1"/>
</dbReference>
<dbReference type="CDD" id="cd06558">
    <property type="entry name" value="crotonase-like"/>
    <property type="match status" value="1"/>
</dbReference>
<dbReference type="Pfam" id="PF00378">
    <property type="entry name" value="ECH_1"/>
    <property type="match status" value="1"/>
</dbReference>
<dbReference type="InterPro" id="IPR051683">
    <property type="entry name" value="Enoyl-CoA_Hydratase/Isomerase"/>
</dbReference>
<dbReference type="InterPro" id="IPR029045">
    <property type="entry name" value="ClpP/crotonase-like_dom_sf"/>
</dbReference>
<dbReference type="EMBL" id="JBHSRS010000084">
    <property type="protein sequence ID" value="MFC6283923.1"/>
    <property type="molecule type" value="Genomic_DNA"/>
</dbReference>
<dbReference type="PANTHER" id="PTHR42964:SF1">
    <property type="entry name" value="POLYKETIDE BIOSYNTHESIS ENOYL-COA HYDRATASE PKSH-RELATED"/>
    <property type="match status" value="1"/>
</dbReference>
<organism evidence="3 4">
    <name type="scientific">Polaromonas aquatica</name>
    <dbReference type="NCBI Taxonomy" id="332657"/>
    <lineage>
        <taxon>Bacteria</taxon>
        <taxon>Pseudomonadati</taxon>
        <taxon>Pseudomonadota</taxon>
        <taxon>Betaproteobacteria</taxon>
        <taxon>Burkholderiales</taxon>
        <taxon>Comamonadaceae</taxon>
        <taxon>Polaromonas</taxon>
    </lineage>
</organism>
<gene>
    <name evidence="3" type="ORF">ACFQND_22060</name>
</gene>
<comment type="caution">
    <text evidence="3">The sequence shown here is derived from an EMBL/GenBank/DDBJ whole genome shotgun (WGS) entry which is preliminary data.</text>
</comment>
<evidence type="ECO:0000256" key="2">
    <source>
        <dbReference type="RuleBase" id="RU003707"/>
    </source>
</evidence>
<proteinExistence type="inferred from homology"/>
<dbReference type="InterPro" id="IPR018376">
    <property type="entry name" value="Enoyl-CoA_hyd/isom_CS"/>
</dbReference>
<dbReference type="Gene3D" id="3.90.226.10">
    <property type="entry name" value="2-enoyl-CoA Hydratase, Chain A, domain 1"/>
    <property type="match status" value="1"/>
</dbReference>
<name>A0ABW1U2V8_9BURK</name>
<protein>
    <submittedName>
        <fullName evidence="3">Enoyl-CoA hydratase/isomerase family protein</fullName>
    </submittedName>
</protein>
<evidence type="ECO:0000313" key="3">
    <source>
        <dbReference type="EMBL" id="MFC6283923.1"/>
    </source>
</evidence>
<dbReference type="RefSeq" id="WP_371439691.1">
    <property type="nucleotide sequence ID" value="NZ_JBHSRS010000084.1"/>
</dbReference>
<accession>A0ABW1U2V8</accession>
<reference evidence="4" key="1">
    <citation type="journal article" date="2019" name="Int. J. Syst. Evol. Microbiol.">
        <title>The Global Catalogue of Microorganisms (GCM) 10K type strain sequencing project: providing services to taxonomists for standard genome sequencing and annotation.</title>
        <authorList>
            <consortium name="The Broad Institute Genomics Platform"/>
            <consortium name="The Broad Institute Genome Sequencing Center for Infectious Disease"/>
            <person name="Wu L."/>
            <person name="Ma J."/>
        </authorList>
    </citation>
    <scope>NUCLEOTIDE SEQUENCE [LARGE SCALE GENOMIC DNA]</scope>
    <source>
        <strain evidence="4">CCUG 39402</strain>
    </source>
</reference>
<evidence type="ECO:0000256" key="1">
    <source>
        <dbReference type="ARBA" id="ARBA00005254"/>
    </source>
</evidence>
<dbReference type="NCBIfam" id="NF004796">
    <property type="entry name" value="PRK06144.1"/>
    <property type="match status" value="1"/>
</dbReference>
<evidence type="ECO:0000313" key="4">
    <source>
        <dbReference type="Proteomes" id="UP001596270"/>
    </source>
</evidence>